<dbReference type="SUPFAM" id="SSF47986">
    <property type="entry name" value="DEATH domain"/>
    <property type="match status" value="1"/>
</dbReference>
<accession>A0ABP0F7X5</accession>
<proteinExistence type="predicted"/>
<reference evidence="3 4" key="1">
    <citation type="submission" date="2024-02" db="EMBL/GenBank/DDBJ databases">
        <authorList>
            <person name="Daric V."/>
            <person name="Darras S."/>
        </authorList>
    </citation>
    <scope>NUCLEOTIDE SEQUENCE [LARGE SCALE GENOMIC DNA]</scope>
</reference>
<sequence length="1145" mass="132618">MGDIYEQSPKPDGERLKQEDVIRLADAFSEGVAWGQDAWNLFGKKFLNLSPGEIQSVEENHSTRAKRVSNMFLRWHENQKERCTFQSTNAILVRAKRIATQQRWWCRYLDEENRDSFDEQQDELRKFIEELVDVPISEPEWTKLIKKLDVSKEVDNVSTAHPHNKMKQRQTLLEIWMERHGYKLAISDLKDVLKKNKLRRVICQIAGGSSELHQQFEHLLEDEWDHIFDHITPDQKQKLFNEFSSLHENAQEDEKVDDSFKNVILKGNIGFHKFIETLADMKVDLHRLFSHSKYRSVFTMKRLHPKAPHFKETEAYQKMKTTLADKRFVVLQGLPGCGKSQCAAAYAEEFKVKHPTAVVWFFECKNDEDSFSALRQSVIDAKICTNGYTTTNNIRRQISILIADIKNSSIAVLLVFEDLYKAIKADSILQDLIKELTEYDKAQIIATSRSVTPSAFTRQTIRGFTKKEALNFLEPKDHDEEKIAAQSVAELYSYLPLGLAPAKAYCAEQNLSYKKYLLAMQQETEALKLIKEFEDEWIKDFYHASENETGRNILATMILALSTLESVTLQSRTVNFQEIFSYAVYFHHENIPVYLFKQLMSHCNILSEDNAEPMSDLLCEIATNKLLKQLEDSSIGVVNRNQEDVYLSTVSTHRVVLFALKNKAMTSESKLIDALYALSCYFQKDNRLSHQHNQLLNLMPHVTKALSVDPVVKETKGIFRNMLEIRLLELKGFASTQTDAQVEAEEPLKEAHERMLKLLCSAGKIPVEELDATVEERILEGNGPDTFIETKARILYQFSKKAVDKIDPKIFSLLAQTVVLNREDIELLKRNCPPGKKLPDIPENAPITDTRLKMLREHKLALSEDNLKQLYLPEQLASILYTRGRLMFYDGFDIDSDRREEHIRYLKLSYYIARETAKDTAYFLLHFLISQTNGLLYLKLEKDAGMQDFQEAYKKYKGYLDSSRKFFEHGILKEDGKTTYNLMRCYRQMIKANQLQLECKSSTPAKEDRFEVCNKLKQLVTEHPEYAKTALRSLMVAGNFCGFGKKFELAIEFYRTILDRTKDEEEKYRNIVFEATSQFAKTALSDLRELESDSARKNCKEACERIEKARLLVPRQEKGETLQKLQNEIKECTDESAPKKSKIKE</sequence>
<name>A0ABP0F7X5_CLALP</name>
<evidence type="ECO:0000313" key="3">
    <source>
        <dbReference type="EMBL" id="CAK8675819.1"/>
    </source>
</evidence>
<evidence type="ECO:0000313" key="4">
    <source>
        <dbReference type="Proteomes" id="UP001642483"/>
    </source>
</evidence>
<dbReference type="PROSITE" id="PS50017">
    <property type="entry name" value="DEATH_DOMAIN"/>
    <property type="match status" value="1"/>
</dbReference>
<dbReference type="InterPro" id="IPR027417">
    <property type="entry name" value="P-loop_NTPase"/>
</dbReference>
<dbReference type="SUPFAM" id="SSF52540">
    <property type="entry name" value="P-loop containing nucleoside triphosphate hydrolases"/>
    <property type="match status" value="1"/>
</dbReference>
<evidence type="ECO:0000256" key="1">
    <source>
        <dbReference type="ARBA" id="ARBA00022737"/>
    </source>
</evidence>
<dbReference type="EMBL" id="CAWYQH010000024">
    <property type="protein sequence ID" value="CAK8675819.1"/>
    <property type="molecule type" value="Genomic_DNA"/>
</dbReference>
<dbReference type="InterPro" id="IPR056884">
    <property type="entry name" value="NPHP3-like_N"/>
</dbReference>
<dbReference type="Gene3D" id="1.10.533.10">
    <property type="entry name" value="Death Domain, Fas"/>
    <property type="match status" value="1"/>
</dbReference>
<gene>
    <name evidence="3" type="ORF">CVLEPA_LOCUS5354</name>
</gene>
<feature type="domain" description="Death" evidence="2">
    <location>
        <begin position="140"/>
        <end position="209"/>
    </location>
</feature>
<organism evidence="3 4">
    <name type="scientific">Clavelina lepadiformis</name>
    <name type="common">Light-bulb sea squirt</name>
    <name type="synonym">Ascidia lepadiformis</name>
    <dbReference type="NCBI Taxonomy" id="159417"/>
    <lineage>
        <taxon>Eukaryota</taxon>
        <taxon>Metazoa</taxon>
        <taxon>Chordata</taxon>
        <taxon>Tunicata</taxon>
        <taxon>Ascidiacea</taxon>
        <taxon>Aplousobranchia</taxon>
        <taxon>Clavelinidae</taxon>
        <taxon>Clavelina</taxon>
    </lineage>
</organism>
<keyword evidence="1" id="KW-0677">Repeat</keyword>
<comment type="caution">
    <text evidence="3">The sequence shown here is derived from an EMBL/GenBank/DDBJ whole genome shotgun (WGS) entry which is preliminary data.</text>
</comment>
<dbReference type="Proteomes" id="UP001642483">
    <property type="component" value="Unassembled WGS sequence"/>
</dbReference>
<dbReference type="Pfam" id="PF00531">
    <property type="entry name" value="Death"/>
    <property type="match status" value="1"/>
</dbReference>
<dbReference type="InterPro" id="IPR000488">
    <property type="entry name" value="Death_dom"/>
</dbReference>
<keyword evidence="4" id="KW-1185">Reference proteome</keyword>
<protein>
    <recommendedName>
        <fullName evidence="2">Death domain-containing protein</fullName>
    </recommendedName>
</protein>
<dbReference type="Pfam" id="PF24883">
    <property type="entry name" value="NPHP3_N"/>
    <property type="match status" value="1"/>
</dbReference>
<evidence type="ECO:0000259" key="2">
    <source>
        <dbReference type="PROSITE" id="PS50017"/>
    </source>
</evidence>
<dbReference type="Gene3D" id="3.40.50.300">
    <property type="entry name" value="P-loop containing nucleotide triphosphate hydrolases"/>
    <property type="match status" value="1"/>
</dbReference>
<dbReference type="InterPro" id="IPR011029">
    <property type="entry name" value="DEATH-like_dom_sf"/>
</dbReference>